<evidence type="ECO:0000259" key="1">
    <source>
        <dbReference type="SMART" id="SM00491"/>
    </source>
</evidence>
<evidence type="ECO:0000313" key="3">
    <source>
        <dbReference type="WBParaSite" id="PSAMB.scaffold3size181960.g457.t1"/>
    </source>
</evidence>
<dbReference type="GO" id="GO:0003676">
    <property type="term" value="F:nucleic acid binding"/>
    <property type="evidence" value="ECO:0007669"/>
    <property type="project" value="InterPro"/>
</dbReference>
<evidence type="ECO:0000313" key="2">
    <source>
        <dbReference type="Proteomes" id="UP000887566"/>
    </source>
</evidence>
<dbReference type="GO" id="GO:0034085">
    <property type="term" value="P:establishment of sister chromatid cohesion"/>
    <property type="evidence" value="ECO:0007669"/>
    <property type="project" value="TreeGrafter"/>
</dbReference>
<dbReference type="GO" id="GO:0005634">
    <property type="term" value="C:nucleus"/>
    <property type="evidence" value="ECO:0007669"/>
    <property type="project" value="TreeGrafter"/>
</dbReference>
<dbReference type="SMART" id="SM00491">
    <property type="entry name" value="HELICc2"/>
    <property type="match status" value="1"/>
</dbReference>
<dbReference type="GO" id="GO:0006139">
    <property type="term" value="P:nucleobase-containing compound metabolic process"/>
    <property type="evidence" value="ECO:0007669"/>
    <property type="project" value="InterPro"/>
</dbReference>
<dbReference type="GO" id="GO:0016818">
    <property type="term" value="F:hydrolase activity, acting on acid anhydrides, in phosphorus-containing anhydrides"/>
    <property type="evidence" value="ECO:0007669"/>
    <property type="project" value="InterPro"/>
</dbReference>
<dbReference type="InterPro" id="IPR027417">
    <property type="entry name" value="P-loop_NTPase"/>
</dbReference>
<dbReference type="PANTHER" id="PTHR11472">
    <property type="entry name" value="DNA REPAIR DEAD HELICASE RAD3/XP-D SUBFAMILY MEMBER"/>
    <property type="match status" value="1"/>
</dbReference>
<dbReference type="Gene3D" id="3.40.50.300">
    <property type="entry name" value="P-loop containing nucleotide triphosphate hydrolases"/>
    <property type="match status" value="1"/>
</dbReference>
<dbReference type="WBParaSite" id="PSAMB.scaffold3size181960.g457.t1">
    <property type="protein sequence ID" value="PSAMB.scaffold3size181960.g457.t1"/>
    <property type="gene ID" value="PSAMB.scaffold3size181960.g457"/>
</dbReference>
<proteinExistence type="predicted"/>
<accession>A0A914WEK4</accession>
<dbReference type="PANTHER" id="PTHR11472:SF41">
    <property type="entry name" value="ATP-DEPENDENT DNA HELICASE DDX11-RELATED"/>
    <property type="match status" value="1"/>
</dbReference>
<dbReference type="GO" id="GO:0005524">
    <property type="term" value="F:ATP binding"/>
    <property type="evidence" value="ECO:0007669"/>
    <property type="project" value="InterPro"/>
</dbReference>
<dbReference type="Proteomes" id="UP000887566">
    <property type="component" value="Unplaced"/>
</dbReference>
<dbReference type="GO" id="GO:0003678">
    <property type="term" value="F:DNA helicase activity"/>
    <property type="evidence" value="ECO:0007669"/>
    <property type="project" value="TreeGrafter"/>
</dbReference>
<dbReference type="InterPro" id="IPR006555">
    <property type="entry name" value="ATP-dep_Helicase_C"/>
</dbReference>
<sequence>MFSLQNVKRLICETKTTNDSTNVWGDFTKHARSDRGAVLFAVVGGKLSEGLNFSDELGRCVIMVGLPYPNRNSVELVEKMKYLDEHSERDERSGQTPGQLFYEAACMKAVNQSIGRAIRHRKDYAAIVLLDERFARPRIQSQLPAWISSRLVVHEKLPSTLVAIRDFFKNHKNATL</sequence>
<organism evidence="2 3">
    <name type="scientific">Plectus sambesii</name>
    <dbReference type="NCBI Taxonomy" id="2011161"/>
    <lineage>
        <taxon>Eukaryota</taxon>
        <taxon>Metazoa</taxon>
        <taxon>Ecdysozoa</taxon>
        <taxon>Nematoda</taxon>
        <taxon>Chromadorea</taxon>
        <taxon>Plectida</taxon>
        <taxon>Plectina</taxon>
        <taxon>Plectoidea</taxon>
        <taxon>Plectidae</taxon>
        <taxon>Plectus</taxon>
    </lineage>
</organism>
<name>A0A914WEK4_9BILA</name>
<reference evidence="3" key="1">
    <citation type="submission" date="2022-11" db="UniProtKB">
        <authorList>
            <consortium name="WormBaseParasite"/>
        </authorList>
    </citation>
    <scope>IDENTIFICATION</scope>
</reference>
<protein>
    <submittedName>
        <fullName evidence="3">ATP-dependent helicase C-terminal domain-containing protein</fullName>
    </submittedName>
</protein>
<keyword evidence="2" id="KW-1185">Reference proteome</keyword>
<dbReference type="Pfam" id="PF13307">
    <property type="entry name" value="Helicase_C_2"/>
    <property type="match status" value="1"/>
</dbReference>
<dbReference type="InterPro" id="IPR045028">
    <property type="entry name" value="DinG/Rad3-like"/>
</dbReference>
<feature type="domain" description="ATP-dependent helicase C-terminal" evidence="1">
    <location>
        <begin position="1"/>
        <end position="136"/>
    </location>
</feature>
<dbReference type="AlphaFoldDB" id="A0A914WEK4"/>